<organism evidence="1 2">
    <name type="scientific">Anaerovirgula multivorans</name>
    <dbReference type="NCBI Taxonomy" id="312168"/>
    <lineage>
        <taxon>Bacteria</taxon>
        <taxon>Bacillati</taxon>
        <taxon>Bacillota</taxon>
        <taxon>Clostridia</taxon>
        <taxon>Peptostreptococcales</taxon>
        <taxon>Natronincolaceae</taxon>
        <taxon>Anaerovirgula</taxon>
    </lineage>
</organism>
<gene>
    <name evidence="1" type="ORF">SAMN05446037_1004132</name>
</gene>
<dbReference type="Pfam" id="PF19677">
    <property type="entry name" value="DUF6179"/>
    <property type="match status" value="1"/>
</dbReference>
<dbReference type="Proteomes" id="UP000198304">
    <property type="component" value="Unassembled WGS sequence"/>
</dbReference>
<name>A0A239BTB7_9FIRM</name>
<reference evidence="1 2" key="1">
    <citation type="submission" date="2017-06" db="EMBL/GenBank/DDBJ databases">
        <authorList>
            <person name="Kim H.J."/>
            <person name="Triplett B.A."/>
        </authorList>
    </citation>
    <scope>NUCLEOTIDE SEQUENCE [LARGE SCALE GENOMIC DNA]</scope>
    <source>
        <strain evidence="1 2">SCA</strain>
    </source>
</reference>
<accession>A0A239BTB7</accession>
<dbReference type="EMBL" id="FZOJ01000004">
    <property type="protein sequence ID" value="SNS11267.1"/>
    <property type="molecule type" value="Genomic_DNA"/>
</dbReference>
<keyword evidence="2" id="KW-1185">Reference proteome</keyword>
<dbReference type="AlphaFoldDB" id="A0A239BTB7"/>
<dbReference type="RefSeq" id="WP_089281914.1">
    <property type="nucleotide sequence ID" value="NZ_FZOJ01000004.1"/>
</dbReference>
<dbReference type="InterPro" id="IPR045751">
    <property type="entry name" value="DUF6179"/>
</dbReference>
<proteinExistence type="predicted"/>
<protein>
    <submittedName>
        <fullName evidence="1">Uncharacterized protein</fullName>
    </submittedName>
</protein>
<dbReference type="OrthoDB" id="3173587at2"/>
<evidence type="ECO:0000313" key="1">
    <source>
        <dbReference type="EMBL" id="SNS11267.1"/>
    </source>
</evidence>
<evidence type="ECO:0000313" key="2">
    <source>
        <dbReference type="Proteomes" id="UP000198304"/>
    </source>
</evidence>
<sequence length="467" mass="54597">MKSIIGINKEALDQNQYLASLINEGMAAGLVGVEFSKSISFDLMEIFKEVMRMYTRGESTTLKAETAEGLMQSIVYSLDLYLMKYSAPEDAILHLRSSNTNMFYKEAIEYVKHYIEETKNLYRAIETKRIIIPNVVYNETFTKAIPDFFANYDVIFSAQDTSTDIDYPLVFDDMSIKGIMYIRRYLEAFQLENEFCRKFNPSNITALLEAYGKFNRLNYEQSPINIFELIFNNIVFLTLLDKNKSYENLFISAIEFEMIEEQLNRLEKSEIKNLISEGINRVMHNLEINSGNLRDLIYRYSDSMMIRLENALEHGNLRNMVILEVVTQYKEQTVLEIGYRMDNKAFRFVYRKIMDCSTAEDKMILLAKYVHSLGDFVDLLKADCFYEKEYDYVFGSLGNLELSTLITSELKEYILRGEDKLSVLFSNTIVYKYAWEKALIDWLRAVDKSRLQDIELLVHKNLVNEIV</sequence>